<sequence length="287" mass="34182">MIPLIGFQIEYINYSDLLYNVRSVTHLTTLYIIGRYYPTSHSFYFTFLLFDIKKYAYFIIFITGFHCFQYLLSLNYNIIYYHNKTYVILVKLCMYSIICDKLTAHLLTHVSAIFLVGIYWFPVLFLWSYTDLPRLIACAITTNTFKKMLSILPKKCKILNVYKELKKIQNIFQNFKNKRLIKNSIQTRSNYYQKSPLKLKAFFRLLIVLHAPIIVHIKLNCDVIIFICATKNEHHKIQTNYKKKTNKKIIYYDNLATVYSVPKLDLFTFLSHVTKNVDPIYFHSAKR</sequence>
<feature type="transmembrane region" description="Helical" evidence="1">
    <location>
        <begin position="55"/>
        <end position="72"/>
    </location>
</feature>
<dbReference type="EMBL" id="VYZN01000011">
    <property type="protein sequence ID" value="KAE9542393.1"/>
    <property type="molecule type" value="Genomic_DNA"/>
</dbReference>
<dbReference type="AlphaFoldDB" id="A0A6G0U0D1"/>
<accession>A0A6G0U0D1</accession>
<evidence type="ECO:0000313" key="2">
    <source>
        <dbReference type="EMBL" id="KAE9542393.1"/>
    </source>
</evidence>
<keyword evidence="1" id="KW-0472">Membrane</keyword>
<keyword evidence="1" id="KW-0812">Transmembrane</keyword>
<reference evidence="2 3" key="1">
    <citation type="submission" date="2019-08" db="EMBL/GenBank/DDBJ databases">
        <title>The genome of the soybean aphid Biotype 1, its phylome, world population structure and adaptation to the North American continent.</title>
        <authorList>
            <person name="Giordano R."/>
            <person name="Donthu R.K."/>
            <person name="Hernandez A.G."/>
            <person name="Wright C.L."/>
            <person name="Zimin A.V."/>
        </authorList>
    </citation>
    <scope>NUCLEOTIDE SEQUENCE [LARGE SCALE GENOMIC DNA]</scope>
    <source>
        <tissue evidence="2">Whole aphids</tissue>
    </source>
</reference>
<evidence type="ECO:0000256" key="1">
    <source>
        <dbReference type="SAM" id="Phobius"/>
    </source>
</evidence>
<keyword evidence="3" id="KW-1185">Reference proteome</keyword>
<name>A0A6G0U0D1_APHGL</name>
<organism evidence="2 3">
    <name type="scientific">Aphis glycines</name>
    <name type="common">Soybean aphid</name>
    <dbReference type="NCBI Taxonomy" id="307491"/>
    <lineage>
        <taxon>Eukaryota</taxon>
        <taxon>Metazoa</taxon>
        <taxon>Ecdysozoa</taxon>
        <taxon>Arthropoda</taxon>
        <taxon>Hexapoda</taxon>
        <taxon>Insecta</taxon>
        <taxon>Pterygota</taxon>
        <taxon>Neoptera</taxon>
        <taxon>Paraneoptera</taxon>
        <taxon>Hemiptera</taxon>
        <taxon>Sternorrhyncha</taxon>
        <taxon>Aphidomorpha</taxon>
        <taxon>Aphidoidea</taxon>
        <taxon>Aphididae</taxon>
        <taxon>Aphidini</taxon>
        <taxon>Aphis</taxon>
        <taxon>Aphis</taxon>
    </lineage>
</organism>
<protein>
    <submittedName>
        <fullName evidence="2">Uncharacterized protein</fullName>
    </submittedName>
</protein>
<evidence type="ECO:0000313" key="3">
    <source>
        <dbReference type="Proteomes" id="UP000475862"/>
    </source>
</evidence>
<proteinExistence type="predicted"/>
<gene>
    <name evidence="2" type="ORF">AGLY_003520</name>
</gene>
<comment type="caution">
    <text evidence="2">The sequence shown here is derived from an EMBL/GenBank/DDBJ whole genome shotgun (WGS) entry which is preliminary data.</text>
</comment>
<dbReference type="Proteomes" id="UP000475862">
    <property type="component" value="Unassembled WGS sequence"/>
</dbReference>
<keyword evidence="1" id="KW-1133">Transmembrane helix</keyword>
<feature type="transmembrane region" description="Helical" evidence="1">
    <location>
        <begin position="110"/>
        <end position="129"/>
    </location>
</feature>